<dbReference type="EMBL" id="BTRK01000004">
    <property type="protein sequence ID" value="GMR49666.1"/>
    <property type="molecule type" value="Genomic_DNA"/>
</dbReference>
<feature type="non-terminal residue" evidence="1">
    <location>
        <position position="1"/>
    </location>
</feature>
<name>A0AAN5I3K1_9BILA</name>
<keyword evidence="2" id="KW-1185">Reference proteome</keyword>
<proteinExistence type="predicted"/>
<gene>
    <name evidence="1" type="ORF">PMAYCL1PPCAC_19861</name>
</gene>
<accession>A0AAN5I3K1</accession>
<reference evidence="2" key="1">
    <citation type="submission" date="2022-10" db="EMBL/GenBank/DDBJ databases">
        <title>Genome assembly of Pristionchus species.</title>
        <authorList>
            <person name="Yoshida K."/>
            <person name="Sommer R.J."/>
        </authorList>
    </citation>
    <scope>NUCLEOTIDE SEQUENCE [LARGE SCALE GENOMIC DNA]</scope>
    <source>
        <strain evidence="2">RS5460</strain>
    </source>
</reference>
<dbReference type="Proteomes" id="UP001328107">
    <property type="component" value="Unassembled WGS sequence"/>
</dbReference>
<evidence type="ECO:0000313" key="2">
    <source>
        <dbReference type="Proteomes" id="UP001328107"/>
    </source>
</evidence>
<protein>
    <submittedName>
        <fullName evidence="1">Uncharacterized protein</fullName>
    </submittedName>
</protein>
<organism evidence="1 2">
    <name type="scientific">Pristionchus mayeri</name>
    <dbReference type="NCBI Taxonomy" id="1317129"/>
    <lineage>
        <taxon>Eukaryota</taxon>
        <taxon>Metazoa</taxon>
        <taxon>Ecdysozoa</taxon>
        <taxon>Nematoda</taxon>
        <taxon>Chromadorea</taxon>
        <taxon>Rhabditida</taxon>
        <taxon>Rhabditina</taxon>
        <taxon>Diplogasteromorpha</taxon>
        <taxon>Diplogasteroidea</taxon>
        <taxon>Neodiplogasteridae</taxon>
        <taxon>Pristionchus</taxon>
    </lineage>
</organism>
<comment type="caution">
    <text evidence="1">The sequence shown here is derived from an EMBL/GenBank/DDBJ whole genome shotgun (WGS) entry which is preliminary data.</text>
</comment>
<dbReference type="AlphaFoldDB" id="A0AAN5I3K1"/>
<sequence length="82" mass="9470">LLRMRRLHVFRNRMSRENVHCDPMRPIYEASSNNADVRLLRQSIHESLPLLSLHSSSGQRCISYLLANSEFLSTIVGYNKLG</sequence>
<evidence type="ECO:0000313" key="1">
    <source>
        <dbReference type="EMBL" id="GMR49666.1"/>
    </source>
</evidence>